<evidence type="ECO:0000256" key="3">
    <source>
        <dbReference type="ARBA" id="ARBA00022989"/>
    </source>
</evidence>
<evidence type="ECO:0000256" key="1">
    <source>
        <dbReference type="ARBA" id="ARBA00004141"/>
    </source>
</evidence>
<organism evidence="6">
    <name type="scientific">freshwater metagenome</name>
    <dbReference type="NCBI Taxonomy" id="449393"/>
    <lineage>
        <taxon>unclassified sequences</taxon>
        <taxon>metagenomes</taxon>
        <taxon>ecological metagenomes</taxon>
    </lineage>
</organism>
<feature type="transmembrane region" description="Helical" evidence="5">
    <location>
        <begin position="45"/>
        <end position="66"/>
    </location>
</feature>
<dbReference type="Pfam" id="PF01040">
    <property type="entry name" value="UbiA"/>
    <property type="match status" value="1"/>
</dbReference>
<feature type="transmembrane region" description="Helical" evidence="5">
    <location>
        <begin position="142"/>
        <end position="160"/>
    </location>
</feature>
<feature type="transmembrane region" description="Helical" evidence="5">
    <location>
        <begin position="118"/>
        <end position="135"/>
    </location>
</feature>
<feature type="transmembrane region" description="Helical" evidence="5">
    <location>
        <begin position="280"/>
        <end position="297"/>
    </location>
</feature>
<dbReference type="GO" id="GO:0009247">
    <property type="term" value="P:glycolipid biosynthetic process"/>
    <property type="evidence" value="ECO:0007669"/>
    <property type="project" value="TreeGrafter"/>
</dbReference>
<dbReference type="GO" id="GO:0005886">
    <property type="term" value="C:plasma membrane"/>
    <property type="evidence" value="ECO:0007669"/>
    <property type="project" value="TreeGrafter"/>
</dbReference>
<comment type="subcellular location">
    <subcellularLocation>
        <location evidence="1">Membrane</location>
        <topology evidence="1">Multi-pass membrane protein</topology>
    </subcellularLocation>
</comment>
<dbReference type="InterPro" id="IPR044878">
    <property type="entry name" value="UbiA_sf"/>
</dbReference>
<keyword evidence="4 5" id="KW-0472">Membrane</keyword>
<protein>
    <submittedName>
        <fullName evidence="6">Unannotated protein</fullName>
    </submittedName>
</protein>
<proteinExistence type="predicted"/>
<evidence type="ECO:0000256" key="4">
    <source>
        <dbReference type="ARBA" id="ARBA00023136"/>
    </source>
</evidence>
<name>A0A6J6DL10_9ZZZZ</name>
<evidence type="ECO:0000256" key="2">
    <source>
        <dbReference type="ARBA" id="ARBA00022692"/>
    </source>
</evidence>
<evidence type="ECO:0000313" key="6">
    <source>
        <dbReference type="EMBL" id="CAB4563529.1"/>
    </source>
</evidence>
<keyword evidence="2 5" id="KW-0812">Transmembrane</keyword>
<accession>A0A6J6DL10</accession>
<dbReference type="InterPro" id="IPR000537">
    <property type="entry name" value="UbiA_prenyltransferase"/>
</dbReference>
<dbReference type="NCBIfam" id="NF008978">
    <property type="entry name" value="PRK12324.1-4"/>
    <property type="match status" value="1"/>
</dbReference>
<evidence type="ECO:0000256" key="5">
    <source>
        <dbReference type="SAM" id="Phobius"/>
    </source>
</evidence>
<dbReference type="PANTHER" id="PTHR11048:SF5">
    <property type="entry name" value="DECAPRENYL-PHOSPHATE PHOSPHORIBOSYLTRANSFERASE"/>
    <property type="match status" value="1"/>
</dbReference>
<feature type="transmembrane region" description="Helical" evidence="5">
    <location>
        <begin position="166"/>
        <end position="182"/>
    </location>
</feature>
<keyword evidence="3 5" id="KW-1133">Transmembrane helix</keyword>
<dbReference type="InterPro" id="IPR039653">
    <property type="entry name" value="Prenyltransferase"/>
</dbReference>
<sequence>MTAVAPARPSLLRALVEEARPKQWLKNVLVFAAPGAAGVLDNADFLVPAVVMFVSFCMVASGGYYWNDLLDVENDRNHPTKRNRPIASGAIPLPIAWAVGTSLLIGGVAVAAISSWEASVAAAAYVALTAAYSALLKHVAVVDLVVIAAFFVLRAIGGAVATDVPMSTWFLLTTSFASLFIVSGKRFAELREVGDDAQTRATLDQYTLRYLRDVVSISLAAAMVSYCIWAFDTKEIAGTSWPFYELSIVPMATALLRYLLILEQGHGAAPEEIFLADRTMQVLGGVWLVVFGLGVYVS</sequence>
<dbReference type="Gene3D" id="1.10.357.140">
    <property type="entry name" value="UbiA prenyltransferase"/>
    <property type="match status" value="1"/>
</dbReference>
<feature type="transmembrane region" description="Helical" evidence="5">
    <location>
        <begin position="86"/>
        <end position="112"/>
    </location>
</feature>
<dbReference type="PANTHER" id="PTHR11048">
    <property type="entry name" value="PRENYLTRANSFERASES"/>
    <property type="match status" value="1"/>
</dbReference>
<reference evidence="6" key="1">
    <citation type="submission" date="2020-05" db="EMBL/GenBank/DDBJ databases">
        <authorList>
            <person name="Chiriac C."/>
            <person name="Salcher M."/>
            <person name="Ghai R."/>
            <person name="Kavagutti S V."/>
        </authorList>
    </citation>
    <scope>NUCLEOTIDE SEQUENCE</scope>
</reference>
<gene>
    <name evidence="6" type="ORF">UFOPK1493_01942</name>
</gene>
<feature type="transmembrane region" description="Helical" evidence="5">
    <location>
        <begin position="210"/>
        <end position="231"/>
    </location>
</feature>
<dbReference type="EMBL" id="CAEZSR010000068">
    <property type="protein sequence ID" value="CAB4563529.1"/>
    <property type="molecule type" value="Genomic_DNA"/>
</dbReference>
<dbReference type="CDD" id="cd13963">
    <property type="entry name" value="PT_UbiA_2"/>
    <property type="match status" value="1"/>
</dbReference>
<dbReference type="AlphaFoldDB" id="A0A6J6DL10"/>
<dbReference type="GO" id="GO:0016765">
    <property type="term" value="F:transferase activity, transferring alkyl or aryl (other than methyl) groups"/>
    <property type="evidence" value="ECO:0007669"/>
    <property type="project" value="InterPro"/>
</dbReference>